<dbReference type="Proteomes" id="UP000308730">
    <property type="component" value="Unassembled WGS sequence"/>
</dbReference>
<evidence type="ECO:0000256" key="1">
    <source>
        <dbReference type="ARBA" id="ARBA00038473"/>
    </source>
</evidence>
<accession>A0A4S4MMI8</accession>
<comment type="similarity">
    <text evidence="1">Belongs to the beta-lactamase family.</text>
</comment>
<dbReference type="InterPro" id="IPR051478">
    <property type="entry name" value="Beta-lactamase-like_AB/R"/>
</dbReference>
<dbReference type="EMBL" id="SGPM01000276">
    <property type="protein sequence ID" value="THH27146.1"/>
    <property type="molecule type" value="Genomic_DNA"/>
</dbReference>
<evidence type="ECO:0000313" key="5">
    <source>
        <dbReference type="Proteomes" id="UP000308730"/>
    </source>
</evidence>
<feature type="signal peptide" evidence="2">
    <location>
        <begin position="1"/>
        <end position="16"/>
    </location>
</feature>
<dbReference type="AlphaFoldDB" id="A0A4S4MMI8"/>
<dbReference type="SUPFAM" id="SSF56601">
    <property type="entry name" value="beta-lactamase/transpeptidase-like"/>
    <property type="match status" value="1"/>
</dbReference>
<dbReference type="InterPro" id="IPR001466">
    <property type="entry name" value="Beta-lactam-related"/>
</dbReference>
<sequence>MLLLSVLVALVSLALGGHYSGFWYLPTRRDAQRWECHPFLPKSLLVDYPPPVTHPLIVNAGLNLDHHLSRTFANKPIDSLSVAVVSAHGPLYQANFGKVRGNDSGSSEETTSETIYRVASVTKLLPVYEALMLERKGALSWDDPVQKYIPDFTYRTDGFAPDAVNEPSAAPITLRHCATHLSGLGRDWPPGTVANFPKSLYGAGPPPTNGLPFPSHDDVLRATEKYKLTSPPGKYPAYSNTGTSLLSRSLVIANKRLNKESADSPNTITELFAKDIFEPLGMNGSGFSVTPQNAKMIAVPSLAPEVTDQDLLDAMNPAAGQYSSLSDLIKFTQTLLKPSSFLTEQQLDQWFTPVFAFEEDDWTEMGMMWEIVKIKDSYGRPRRIFWKLGAMAGHHAALAIHPGTSIGMIVLLAGHFPDAAQIAYFIFSVLQPAIDNLFTVTATQLYSGTFTDPASNSTAMVSVKRGTLWLDRYVLDGTDVLGLFGVKQGGRMALRSSGRKDEFRLDTGIPGYNGMVHMGCYPYWNGQDLWGVKNGAAVNVVVFTEGQEGKRLWVPSTNITLSR</sequence>
<comment type="caution">
    <text evidence="4">The sequence shown here is derived from an EMBL/GenBank/DDBJ whole genome shotgun (WGS) entry which is preliminary data.</text>
</comment>
<keyword evidence="5" id="KW-1185">Reference proteome</keyword>
<dbReference type="Pfam" id="PF00144">
    <property type="entry name" value="Beta-lactamase"/>
    <property type="match status" value="1"/>
</dbReference>
<dbReference type="PANTHER" id="PTHR22935">
    <property type="entry name" value="PENICILLIN-BINDING PROTEIN"/>
    <property type="match status" value="1"/>
</dbReference>
<name>A0A4S4MMI8_9APHY</name>
<gene>
    <name evidence="4" type="ORF">EUX98_g7049</name>
</gene>
<feature type="chain" id="PRO_5020688252" description="Beta-lactamase-related domain-containing protein" evidence="2">
    <location>
        <begin position="17"/>
        <end position="563"/>
    </location>
</feature>
<reference evidence="4 5" key="1">
    <citation type="submission" date="2019-02" db="EMBL/GenBank/DDBJ databases">
        <title>Genome sequencing of the rare red list fungi Antrodiella citrinella (Flaviporus citrinellus).</title>
        <authorList>
            <person name="Buettner E."/>
            <person name="Kellner H."/>
        </authorList>
    </citation>
    <scope>NUCLEOTIDE SEQUENCE [LARGE SCALE GENOMIC DNA]</scope>
    <source>
        <strain evidence="4 5">DSM 108506</strain>
    </source>
</reference>
<organism evidence="4 5">
    <name type="scientific">Antrodiella citrinella</name>
    <dbReference type="NCBI Taxonomy" id="2447956"/>
    <lineage>
        <taxon>Eukaryota</taxon>
        <taxon>Fungi</taxon>
        <taxon>Dikarya</taxon>
        <taxon>Basidiomycota</taxon>
        <taxon>Agaricomycotina</taxon>
        <taxon>Agaricomycetes</taxon>
        <taxon>Polyporales</taxon>
        <taxon>Steccherinaceae</taxon>
        <taxon>Antrodiella</taxon>
    </lineage>
</organism>
<dbReference type="InterPro" id="IPR012338">
    <property type="entry name" value="Beta-lactam/transpept-like"/>
</dbReference>
<dbReference type="OrthoDB" id="428260at2759"/>
<evidence type="ECO:0000313" key="4">
    <source>
        <dbReference type="EMBL" id="THH27146.1"/>
    </source>
</evidence>
<dbReference type="Gene3D" id="3.40.710.10">
    <property type="entry name" value="DD-peptidase/beta-lactamase superfamily"/>
    <property type="match status" value="1"/>
</dbReference>
<dbReference type="PANTHER" id="PTHR22935:SF95">
    <property type="entry name" value="BETA-LACTAMASE-LIKE 1-RELATED"/>
    <property type="match status" value="1"/>
</dbReference>
<keyword evidence="2" id="KW-0732">Signal</keyword>
<proteinExistence type="inferred from homology"/>
<evidence type="ECO:0000256" key="2">
    <source>
        <dbReference type="SAM" id="SignalP"/>
    </source>
</evidence>
<evidence type="ECO:0000259" key="3">
    <source>
        <dbReference type="Pfam" id="PF00144"/>
    </source>
</evidence>
<feature type="domain" description="Beta-lactamase-related" evidence="3">
    <location>
        <begin position="77"/>
        <end position="429"/>
    </location>
</feature>
<protein>
    <recommendedName>
        <fullName evidence="3">Beta-lactamase-related domain-containing protein</fullName>
    </recommendedName>
</protein>